<dbReference type="AlphaFoldDB" id="A0A1M5I6D4"/>
<protein>
    <submittedName>
        <fullName evidence="3">NB-ARC domain-containing protein</fullName>
    </submittedName>
</protein>
<reference evidence="3 4" key="1">
    <citation type="submission" date="2016-11" db="EMBL/GenBank/DDBJ databases">
        <authorList>
            <person name="Jaros S."/>
            <person name="Januszkiewicz K."/>
            <person name="Wedrychowicz H."/>
        </authorList>
    </citation>
    <scope>NUCLEOTIDE SEQUENCE [LARGE SCALE GENOMIC DNA]</scope>
    <source>
        <strain evidence="3 4">GAS138</strain>
    </source>
</reference>
<dbReference type="Gene3D" id="1.25.40.10">
    <property type="entry name" value="Tetratricopeptide repeat domain"/>
    <property type="match status" value="1"/>
</dbReference>
<evidence type="ECO:0000313" key="3">
    <source>
        <dbReference type="EMBL" id="SHG23885.1"/>
    </source>
</evidence>
<dbReference type="Proteomes" id="UP000189796">
    <property type="component" value="Chromosome I"/>
</dbReference>
<dbReference type="Gene3D" id="3.40.50.300">
    <property type="entry name" value="P-loop containing nucleotide triphosphate hydrolases"/>
    <property type="match status" value="1"/>
</dbReference>
<dbReference type="PANTHER" id="PTHR47691">
    <property type="entry name" value="REGULATOR-RELATED"/>
    <property type="match status" value="1"/>
</dbReference>
<dbReference type="GO" id="GO:0043531">
    <property type="term" value="F:ADP binding"/>
    <property type="evidence" value="ECO:0007669"/>
    <property type="project" value="InterPro"/>
</dbReference>
<dbReference type="InterPro" id="IPR027417">
    <property type="entry name" value="P-loop_NTPase"/>
</dbReference>
<dbReference type="SUPFAM" id="SSF48452">
    <property type="entry name" value="TPR-like"/>
    <property type="match status" value="1"/>
</dbReference>
<organism evidence="3 4">
    <name type="scientific">Bradyrhizobium erythrophlei</name>
    <dbReference type="NCBI Taxonomy" id="1437360"/>
    <lineage>
        <taxon>Bacteria</taxon>
        <taxon>Pseudomonadati</taxon>
        <taxon>Pseudomonadota</taxon>
        <taxon>Alphaproteobacteria</taxon>
        <taxon>Hyphomicrobiales</taxon>
        <taxon>Nitrobacteraceae</taxon>
        <taxon>Bradyrhizobium</taxon>
    </lineage>
</organism>
<sequence length="1032" mass="116154">MSIAADIHYDEAALLERLTTGIQRSNQSVIFLVGSALTAPIREGVAGVPGVRGVIDLIRAEFDATQQIELERQLSANANPYQAAFSFLLGRRGQQAANQIIKRAVWQARSAVATKLASSFSLGENTPDDVCRSLDADLDGWNLTPGVEAIGGLIARYPDHFGRAVLTTNFDPLLSVAIAQSRGTFFRTVLHRDGNLGQTEGSGCHIIHLHGYWYGADTLHTPRQLNQLRPRLKASLSSLLKAKTIVVSGYGGWDDVFTDALMEVVLDDNAFPEIIWTFHSASPKPDERLIAKLTPGMDRGRVTLYSGIDCQSFLPKLLAGWEMLRPTENPSVEKYQSRELKLLAALDNVEDQLSEASAILEGGEEDRPPQSDICVGREKELDEITQSSQRACFITGFGGQGKSTVAAKYFTIAQETDAFDLFVWRDCKEEGERFENQVIDIIIRLSEGTVSANELSQRSMETLAELLAKLGGANRILFVFDNVDHYVDLENQKLTGNADAFLYAFLNLTSASRLVFTCRPDMRYQDQRILTLSISGLNLPAAMELFGKRNAQAQPAEIREAHKVTNGHAFWLDLIAAQTAKNTPDLRLRDILDQIIQGSGTLPASTLSTLGSIWETLHDRQKIVLQTMAETVRPETVLTVGDYLRGRINFNQVNRAIRGLRDLNLIVVKPRRGSEDLLELHPLVREFIRRTFPLQERMSFIDAIIQVYLRFMGIHKQETERSYKVLEHWTENAELYVEAGKLDAAFNCLAEVEADFYKSAAPGEFARAARILFRAINWSEHASYKRFDRVFNAFFKILVNLGRTEEYLKLIEQYGETVPTKDVRYINYCDLCCMMHWTRMEFSEAVEWGEKGKELKEKTNVDTQFSTEHNLALAQRDYGRPDTAITAFLKGVPIEKVIDADEFDEEKDPSFYGNVGRCLHLTGQIDPALVCYRKSALLLQKVRNPHVENQGFVRSWIGELLVAKGDFCSAKAFLQAAKSKWRMVAPQRALLLDEKLREIESQTRHCSPLNASNSERYVLAWINERQQYFVGI</sequence>
<dbReference type="PANTHER" id="PTHR47691:SF3">
    <property type="entry name" value="HTH-TYPE TRANSCRIPTIONAL REGULATOR RV0890C-RELATED"/>
    <property type="match status" value="1"/>
</dbReference>
<keyword evidence="1" id="KW-0175">Coiled coil</keyword>
<dbReference type="SUPFAM" id="SSF52540">
    <property type="entry name" value="P-loop containing nucleoside triphosphate hydrolases"/>
    <property type="match status" value="1"/>
</dbReference>
<evidence type="ECO:0000313" key="4">
    <source>
        <dbReference type="Proteomes" id="UP000189796"/>
    </source>
</evidence>
<dbReference type="Pfam" id="PF00931">
    <property type="entry name" value="NB-ARC"/>
    <property type="match status" value="1"/>
</dbReference>
<name>A0A1M5I6D4_9BRAD</name>
<gene>
    <name evidence="3" type="ORF">SAMN05443248_0823</name>
</gene>
<evidence type="ECO:0000256" key="1">
    <source>
        <dbReference type="SAM" id="Coils"/>
    </source>
</evidence>
<proteinExistence type="predicted"/>
<dbReference type="RefSeq" id="WP_172842474.1">
    <property type="nucleotide sequence ID" value="NZ_LT670817.1"/>
</dbReference>
<dbReference type="InterPro" id="IPR011990">
    <property type="entry name" value="TPR-like_helical_dom_sf"/>
</dbReference>
<dbReference type="InterPro" id="IPR002182">
    <property type="entry name" value="NB-ARC"/>
</dbReference>
<dbReference type="EMBL" id="LT670817">
    <property type="protein sequence ID" value="SHG23885.1"/>
    <property type="molecule type" value="Genomic_DNA"/>
</dbReference>
<feature type="coiled-coil region" evidence="1">
    <location>
        <begin position="332"/>
        <end position="366"/>
    </location>
</feature>
<feature type="domain" description="NB-ARC" evidence="2">
    <location>
        <begin position="385"/>
        <end position="493"/>
    </location>
</feature>
<dbReference type="Pfam" id="PF13289">
    <property type="entry name" value="SIR2_2"/>
    <property type="match status" value="1"/>
</dbReference>
<accession>A0A1M5I6D4</accession>
<evidence type="ECO:0000259" key="2">
    <source>
        <dbReference type="Pfam" id="PF00931"/>
    </source>
</evidence>